<dbReference type="OrthoDB" id="63070at2759"/>
<dbReference type="SMART" id="SM00320">
    <property type="entry name" value="WD40"/>
    <property type="match status" value="3"/>
</dbReference>
<feature type="repeat" description="WD" evidence="1">
    <location>
        <begin position="282"/>
        <end position="317"/>
    </location>
</feature>
<organism evidence="3 4">
    <name type="scientific">Rhizoclosmatium globosum</name>
    <dbReference type="NCBI Taxonomy" id="329046"/>
    <lineage>
        <taxon>Eukaryota</taxon>
        <taxon>Fungi</taxon>
        <taxon>Fungi incertae sedis</taxon>
        <taxon>Chytridiomycota</taxon>
        <taxon>Chytridiomycota incertae sedis</taxon>
        <taxon>Chytridiomycetes</taxon>
        <taxon>Chytridiales</taxon>
        <taxon>Chytriomycetaceae</taxon>
        <taxon>Rhizoclosmatium</taxon>
    </lineage>
</organism>
<feature type="repeat" description="WD" evidence="1">
    <location>
        <begin position="235"/>
        <end position="277"/>
    </location>
</feature>
<dbReference type="PANTHER" id="PTHR19847:SF7">
    <property type="entry name" value="DDB1- AND CUL4-ASSOCIATED FACTOR 11"/>
    <property type="match status" value="1"/>
</dbReference>
<evidence type="ECO:0000313" key="4">
    <source>
        <dbReference type="Proteomes" id="UP000193642"/>
    </source>
</evidence>
<name>A0A1Y2CS62_9FUNG</name>
<dbReference type="InterPro" id="IPR001680">
    <property type="entry name" value="WD40_rpt"/>
</dbReference>
<dbReference type="SUPFAM" id="SSF50978">
    <property type="entry name" value="WD40 repeat-like"/>
    <property type="match status" value="1"/>
</dbReference>
<keyword evidence="1" id="KW-0853">WD repeat</keyword>
<comment type="caution">
    <text evidence="3">The sequence shown here is derived from an EMBL/GenBank/DDBJ whole genome shotgun (WGS) entry which is preliminary data.</text>
</comment>
<dbReference type="PROSITE" id="PS50294">
    <property type="entry name" value="WD_REPEATS_REGION"/>
    <property type="match status" value="1"/>
</dbReference>
<reference evidence="3 4" key="1">
    <citation type="submission" date="2016-07" db="EMBL/GenBank/DDBJ databases">
        <title>Pervasive Adenine N6-methylation of Active Genes in Fungi.</title>
        <authorList>
            <consortium name="DOE Joint Genome Institute"/>
            <person name="Mondo S.J."/>
            <person name="Dannebaum R.O."/>
            <person name="Kuo R.C."/>
            <person name="Labutti K."/>
            <person name="Haridas S."/>
            <person name="Kuo A."/>
            <person name="Salamov A."/>
            <person name="Ahrendt S.R."/>
            <person name="Lipzen A."/>
            <person name="Sullivan W."/>
            <person name="Andreopoulos W.B."/>
            <person name="Clum A."/>
            <person name="Lindquist E."/>
            <person name="Daum C."/>
            <person name="Ramamoorthy G.K."/>
            <person name="Gryganskyi A."/>
            <person name="Culley D."/>
            <person name="Magnuson J.K."/>
            <person name="James T.Y."/>
            <person name="O'Malley M.A."/>
            <person name="Stajich J.E."/>
            <person name="Spatafora J.W."/>
            <person name="Visel A."/>
            <person name="Grigoriev I.V."/>
        </authorList>
    </citation>
    <scope>NUCLEOTIDE SEQUENCE [LARGE SCALE GENOMIC DNA]</scope>
    <source>
        <strain evidence="3 4">JEL800</strain>
    </source>
</reference>
<keyword evidence="4" id="KW-1185">Reference proteome</keyword>
<feature type="compositionally biased region" description="Acidic residues" evidence="2">
    <location>
        <begin position="28"/>
        <end position="54"/>
    </location>
</feature>
<accession>A0A1Y2CS62</accession>
<dbReference type="EMBL" id="MCGO01000008">
    <property type="protein sequence ID" value="ORY49807.1"/>
    <property type="molecule type" value="Genomic_DNA"/>
</dbReference>
<dbReference type="InterPro" id="IPR015943">
    <property type="entry name" value="WD40/YVTN_repeat-like_dom_sf"/>
</dbReference>
<feature type="compositionally biased region" description="Acidic residues" evidence="2">
    <location>
        <begin position="1"/>
        <end position="20"/>
    </location>
</feature>
<sequence length="465" mass="52502">MESDDENDADWIDMNDSESESESKQEESDYYEAEEVVTEDDDEGEAGEEEDNDEGMGPGVPLQPPSSQPRIYSHVRNRERIGSSLLTRRKLFSSFVPSDAPISNQLDERFDARVYCSQFSRDGSLFYSANQDFDINLYNPLNGFASLGTIKCEPGRWTITDCDVAADTSKLIYSSIHDTIFLVNLAPFLSSDSAESSYYAPTLLSPSTKIEVIIGASNGLLYVLDIETNTILHRVKAHRDDVNAVTFADTSSNLLLSGSDDCTIKIWDRRSSLQNHTPAGVLPGHTEGITFLTTKARDGRTAVSNAKDQSMKLWDLRLLKPPSIATRDYSTGYDYRHQRYPSEVALLRTLIRCHYSPEQRYLYMYIYDPLLPSGGPIKTLTVPKGEVTSEEDLVIRQFTRMAGRDLTEYEREHLLRRFRAQHRTWQGAEGSCCVRDVAWNPRVPQVIASVWRGEEGGLQGFEYQC</sequence>
<dbReference type="Pfam" id="PF00400">
    <property type="entry name" value="WD40"/>
    <property type="match status" value="2"/>
</dbReference>
<dbReference type="InterPro" id="IPR051859">
    <property type="entry name" value="DCAF"/>
</dbReference>
<dbReference type="InterPro" id="IPR036322">
    <property type="entry name" value="WD40_repeat_dom_sf"/>
</dbReference>
<dbReference type="GO" id="GO:0043161">
    <property type="term" value="P:proteasome-mediated ubiquitin-dependent protein catabolic process"/>
    <property type="evidence" value="ECO:0007669"/>
    <property type="project" value="TreeGrafter"/>
</dbReference>
<dbReference type="GO" id="GO:0080008">
    <property type="term" value="C:Cul4-RING E3 ubiquitin ligase complex"/>
    <property type="evidence" value="ECO:0007669"/>
    <property type="project" value="TreeGrafter"/>
</dbReference>
<evidence type="ECO:0000256" key="2">
    <source>
        <dbReference type="SAM" id="MobiDB-lite"/>
    </source>
</evidence>
<dbReference type="AlphaFoldDB" id="A0A1Y2CS62"/>
<dbReference type="PROSITE" id="PS50082">
    <property type="entry name" value="WD_REPEATS_2"/>
    <property type="match status" value="2"/>
</dbReference>
<dbReference type="Gene3D" id="2.130.10.10">
    <property type="entry name" value="YVTN repeat-like/Quinoprotein amine dehydrogenase"/>
    <property type="match status" value="1"/>
</dbReference>
<gene>
    <name evidence="3" type="ORF">BCR33DRAFT_713418</name>
</gene>
<evidence type="ECO:0000256" key="1">
    <source>
        <dbReference type="PROSITE-ProRule" id="PRU00221"/>
    </source>
</evidence>
<protein>
    <submittedName>
        <fullName evidence="3">WD40 repeat-like protein</fullName>
    </submittedName>
</protein>
<proteinExistence type="predicted"/>
<dbReference type="STRING" id="329046.A0A1Y2CS62"/>
<dbReference type="Proteomes" id="UP000193642">
    <property type="component" value="Unassembled WGS sequence"/>
</dbReference>
<feature type="region of interest" description="Disordered" evidence="2">
    <location>
        <begin position="1"/>
        <end position="72"/>
    </location>
</feature>
<evidence type="ECO:0000313" key="3">
    <source>
        <dbReference type="EMBL" id="ORY49807.1"/>
    </source>
</evidence>
<dbReference type="PANTHER" id="PTHR19847">
    <property type="entry name" value="DDB1- AND CUL4-ASSOCIATED FACTOR 11"/>
    <property type="match status" value="1"/>
</dbReference>